<name>A0A9P9JD67_9HYPO</name>
<gene>
    <name evidence="2" type="ORF">B0J13DRAFT_2004</name>
</gene>
<keyword evidence="3" id="KW-1185">Reference proteome</keyword>
<proteinExistence type="predicted"/>
<comment type="caution">
    <text evidence="2">The sequence shown here is derived from an EMBL/GenBank/DDBJ whole genome shotgun (WGS) entry which is preliminary data.</text>
</comment>
<feature type="region of interest" description="Disordered" evidence="1">
    <location>
        <begin position="138"/>
        <end position="184"/>
    </location>
</feature>
<feature type="compositionally biased region" description="Acidic residues" evidence="1">
    <location>
        <begin position="175"/>
        <end position="184"/>
    </location>
</feature>
<evidence type="ECO:0000256" key="1">
    <source>
        <dbReference type="SAM" id="MobiDB-lite"/>
    </source>
</evidence>
<evidence type="ECO:0000313" key="3">
    <source>
        <dbReference type="Proteomes" id="UP000717696"/>
    </source>
</evidence>
<dbReference type="EMBL" id="JAGMUU010000001">
    <property type="protein sequence ID" value="KAH7162144.1"/>
    <property type="molecule type" value="Genomic_DNA"/>
</dbReference>
<dbReference type="Proteomes" id="UP000717696">
    <property type="component" value="Unassembled WGS sequence"/>
</dbReference>
<organism evidence="2 3">
    <name type="scientific">Dactylonectria estremocensis</name>
    <dbReference type="NCBI Taxonomy" id="1079267"/>
    <lineage>
        <taxon>Eukaryota</taxon>
        <taxon>Fungi</taxon>
        <taxon>Dikarya</taxon>
        <taxon>Ascomycota</taxon>
        <taxon>Pezizomycotina</taxon>
        <taxon>Sordariomycetes</taxon>
        <taxon>Hypocreomycetidae</taxon>
        <taxon>Hypocreales</taxon>
        <taxon>Nectriaceae</taxon>
        <taxon>Dactylonectria</taxon>
    </lineage>
</organism>
<evidence type="ECO:0000313" key="2">
    <source>
        <dbReference type="EMBL" id="KAH7162144.1"/>
    </source>
</evidence>
<accession>A0A9P9JD67</accession>
<reference evidence="2" key="1">
    <citation type="journal article" date="2021" name="Nat. Commun.">
        <title>Genetic determinants of endophytism in the Arabidopsis root mycobiome.</title>
        <authorList>
            <person name="Mesny F."/>
            <person name="Miyauchi S."/>
            <person name="Thiergart T."/>
            <person name="Pickel B."/>
            <person name="Atanasova L."/>
            <person name="Karlsson M."/>
            <person name="Huettel B."/>
            <person name="Barry K.W."/>
            <person name="Haridas S."/>
            <person name="Chen C."/>
            <person name="Bauer D."/>
            <person name="Andreopoulos W."/>
            <person name="Pangilinan J."/>
            <person name="LaButti K."/>
            <person name="Riley R."/>
            <person name="Lipzen A."/>
            <person name="Clum A."/>
            <person name="Drula E."/>
            <person name="Henrissat B."/>
            <person name="Kohler A."/>
            <person name="Grigoriev I.V."/>
            <person name="Martin F.M."/>
            <person name="Hacquard S."/>
        </authorList>
    </citation>
    <scope>NUCLEOTIDE SEQUENCE</scope>
    <source>
        <strain evidence="2">MPI-CAGE-AT-0021</strain>
    </source>
</reference>
<protein>
    <submittedName>
        <fullName evidence="2">Uncharacterized protein</fullName>
    </submittedName>
</protein>
<dbReference type="AlphaFoldDB" id="A0A9P9JD67"/>
<feature type="region of interest" description="Disordered" evidence="1">
    <location>
        <begin position="88"/>
        <end position="121"/>
    </location>
</feature>
<sequence>MPAQWHLFMDAVILGRAFASLKLWRWWLLYPACGLVPVGSVGNGSIELATGDYTRVLWKSQLLGDIQPSSNLKEGKATRQLPKAIDHDRVGSNKRHSAYDALTDPMRSKRKSPLLGQGNHYTLDLPTAGHITLSPRQGSRQLVGFPSSARNGSCPSGAANHPVSEPSIARTEVPPEPDDSTYSG</sequence>